<dbReference type="GO" id="GO:0000776">
    <property type="term" value="C:kinetochore"/>
    <property type="evidence" value="ECO:0007669"/>
    <property type="project" value="TreeGrafter"/>
</dbReference>
<keyword evidence="4" id="KW-0493">Microtubule</keyword>
<sequence length="564" mass="61628">MALDEDSDVPRFESKEEELTWWKKEALDARSTLKDMGGRLEEYMESSKELEKEMEIELTIANNSTRDAQVRAEKLKGDVDEWKGKYQRTLSDHNKTLAELNRELSTLRESHNAYKAKLRDMELDNDELENAERMVASSLTDMESRYNRAIERTAMLEEELVAKTKLEEENQRLKDELQEVKEELAVWQERVTSSRPTTRTPTEIHSVRSGRSSVDIDRALYQRPSSRAGAHERSGSRTGFISPLQTVPSSSSSASATTSSAQRRTLLSQRSSLAASTHARRDSSDVRQVQSDGLSSSPSSGQLRARQSIGLSRSTAAGAMPARRSTLAPSSRGQQQGSSMKKMAGLLQNLRELQATVQTATRTAPSDGGASAIPRPASRMSSSIGPKDGSPVAATPRRSVIGRSSEDQSTPSAIPLPANGLSRSTSQRPPSRLSMPASNGYVPPSVRAQTPNLEHYNGSLDFLDQDPAQTQTQYRRRSHLSTLASSTSINTQSSVGGGASHLAASTRPRGSTLSNHNPMGPASRRDDPLRKTIQPRSGKPAPPPVSLRQTINRPRSSSVGSNNG</sequence>
<dbReference type="GO" id="GO:0051642">
    <property type="term" value="P:centrosome localization"/>
    <property type="evidence" value="ECO:0007669"/>
    <property type="project" value="TreeGrafter"/>
</dbReference>
<evidence type="ECO:0000256" key="1">
    <source>
        <dbReference type="ARBA" id="ARBA00004245"/>
    </source>
</evidence>
<feature type="compositionally biased region" description="Polar residues" evidence="7">
    <location>
        <begin position="262"/>
        <end position="275"/>
    </location>
</feature>
<keyword evidence="3" id="KW-0963">Cytoplasm</keyword>
<proteinExistence type="inferred from homology"/>
<dbReference type="GO" id="GO:0007059">
    <property type="term" value="P:chromosome segregation"/>
    <property type="evidence" value="ECO:0007669"/>
    <property type="project" value="TreeGrafter"/>
</dbReference>
<dbReference type="PANTHER" id="PTHR10921">
    <property type="entry name" value="NUCLEAR DISTRIBUTION PROTEIN NUDE HOMOLOG 1"/>
    <property type="match status" value="1"/>
</dbReference>
<dbReference type="GO" id="GO:0008017">
    <property type="term" value="F:microtubule binding"/>
    <property type="evidence" value="ECO:0007669"/>
    <property type="project" value="InterPro"/>
</dbReference>
<comment type="similarity">
    <text evidence="2">Belongs to the nudE family.</text>
</comment>
<accession>A0A316VBY3</accession>
<dbReference type="InterPro" id="IPR006964">
    <property type="entry name" value="NUDE_dom"/>
</dbReference>
<dbReference type="InterPro" id="IPR033494">
    <property type="entry name" value="NUDE"/>
</dbReference>
<dbReference type="AlphaFoldDB" id="A0A316VBY3"/>
<feature type="region of interest" description="Disordered" evidence="7">
    <location>
        <begin position="189"/>
        <end position="340"/>
    </location>
</feature>
<evidence type="ECO:0000256" key="2">
    <source>
        <dbReference type="ARBA" id="ARBA00007429"/>
    </source>
</evidence>
<dbReference type="STRING" id="1280837.A0A316VBY3"/>
<evidence type="ECO:0000256" key="3">
    <source>
        <dbReference type="ARBA" id="ARBA00022490"/>
    </source>
</evidence>
<dbReference type="PANTHER" id="PTHR10921:SF1">
    <property type="entry name" value="NUCLEAR DISTRIBUTION PROTEIN NUDE HOMOLOG"/>
    <property type="match status" value="1"/>
</dbReference>
<evidence type="ECO:0000259" key="8">
    <source>
        <dbReference type="Pfam" id="PF04880"/>
    </source>
</evidence>
<dbReference type="EMBL" id="KZ819605">
    <property type="protein sequence ID" value="PWN33065.1"/>
    <property type="molecule type" value="Genomic_DNA"/>
</dbReference>
<dbReference type="GO" id="GO:0005874">
    <property type="term" value="C:microtubule"/>
    <property type="evidence" value="ECO:0007669"/>
    <property type="project" value="UniProtKB-KW"/>
</dbReference>
<dbReference type="Proteomes" id="UP000245771">
    <property type="component" value="Unassembled WGS sequence"/>
</dbReference>
<feature type="domain" description="NUDE" evidence="8">
    <location>
        <begin position="138"/>
        <end position="299"/>
    </location>
</feature>
<feature type="compositionally biased region" description="Low complexity" evidence="7">
    <location>
        <begin position="249"/>
        <end position="261"/>
    </location>
</feature>
<gene>
    <name evidence="9" type="ORF">FA14DRAFT_192101</name>
</gene>
<evidence type="ECO:0000313" key="9">
    <source>
        <dbReference type="EMBL" id="PWN33065.1"/>
    </source>
</evidence>
<evidence type="ECO:0000256" key="5">
    <source>
        <dbReference type="ARBA" id="ARBA00023054"/>
    </source>
</evidence>
<feature type="compositionally biased region" description="Low complexity" evidence="7">
    <location>
        <begin position="290"/>
        <end position="303"/>
    </location>
</feature>
<organism evidence="9 10">
    <name type="scientific">Meira miltonrushii</name>
    <dbReference type="NCBI Taxonomy" id="1280837"/>
    <lineage>
        <taxon>Eukaryota</taxon>
        <taxon>Fungi</taxon>
        <taxon>Dikarya</taxon>
        <taxon>Basidiomycota</taxon>
        <taxon>Ustilaginomycotina</taxon>
        <taxon>Exobasidiomycetes</taxon>
        <taxon>Exobasidiales</taxon>
        <taxon>Brachybasidiaceae</taxon>
        <taxon>Meira</taxon>
    </lineage>
</organism>
<reference evidence="9 10" key="1">
    <citation type="journal article" date="2018" name="Mol. Biol. Evol.">
        <title>Broad Genomic Sampling Reveals a Smut Pathogenic Ancestry of the Fungal Clade Ustilaginomycotina.</title>
        <authorList>
            <person name="Kijpornyongpan T."/>
            <person name="Mondo S.J."/>
            <person name="Barry K."/>
            <person name="Sandor L."/>
            <person name="Lee J."/>
            <person name="Lipzen A."/>
            <person name="Pangilinan J."/>
            <person name="LaButti K."/>
            <person name="Hainaut M."/>
            <person name="Henrissat B."/>
            <person name="Grigoriev I.V."/>
            <person name="Spatafora J.W."/>
            <person name="Aime M.C."/>
        </authorList>
    </citation>
    <scope>NUCLEOTIDE SEQUENCE [LARGE SCALE GENOMIC DNA]</scope>
    <source>
        <strain evidence="9 10">MCA 3882</strain>
    </source>
</reference>
<feature type="compositionally biased region" description="Polar residues" evidence="7">
    <location>
        <begin position="508"/>
        <end position="517"/>
    </location>
</feature>
<dbReference type="GO" id="GO:0000132">
    <property type="term" value="P:establishment of mitotic spindle orientation"/>
    <property type="evidence" value="ECO:0007669"/>
    <property type="project" value="TreeGrafter"/>
</dbReference>
<feature type="compositionally biased region" description="Polar residues" evidence="7">
    <location>
        <begin position="327"/>
        <end position="339"/>
    </location>
</feature>
<dbReference type="RefSeq" id="XP_025353367.1">
    <property type="nucleotide sequence ID" value="XM_025501918.1"/>
</dbReference>
<dbReference type="Gene3D" id="6.10.250.1080">
    <property type="match status" value="1"/>
</dbReference>
<feature type="compositionally biased region" description="Polar residues" evidence="7">
    <location>
        <begin position="236"/>
        <end position="248"/>
    </location>
</feature>
<protein>
    <recommendedName>
        <fullName evidence="8">NUDE domain-containing protein</fullName>
    </recommendedName>
</protein>
<comment type="subcellular location">
    <subcellularLocation>
        <location evidence="1">Cytoplasm</location>
        <location evidence="1">Cytoskeleton</location>
    </subcellularLocation>
</comment>
<dbReference type="Pfam" id="PF04880">
    <property type="entry name" value="NUDE_C"/>
    <property type="match status" value="1"/>
</dbReference>
<dbReference type="GO" id="GO:0005871">
    <property type="term" value="C:kinesin complex"/>
    <property type="evidence" value="ECO:0007669"/>
    <property type="project" value="TreeGrafter"/>
</dbReference>
<evidence type="ECO:0000313" key="10">
    <source>
        <dbReference type="Proteomes" id="UP000245771"/>
    </source>
</evidence>
<evidence type="ECO:0000256" key="4">
    <source>
        <dbReference type="ARBA" id="ARBA00022701"/>
    </source>
</evidence>
<name>A0A316VBY3_9BASI</name>
<dbReference type="GO" id="GO:0047496">
    <property type="term" value="P:vesicle transport along microtubule"/>
    <property type="evidence" value="ECO:0007669"/>
    <property type="project" value="TreeGrafter"/>
</dbReference>
<dbReference type="InParanoid" id="A0A316VBY3"/>
<feature type="region of interest" description="Disordered" evidence="7">
    <location>
        <begin position="358"/>
        <end position="564"/>
    </location>
</feature>
<keyword evidence="6" id="KW-0206">Cytoskeleton</keyword>
<evidence type="ECO:0000256" key="7">
    <source>
        <dbReference type="SAM" id="MobiDB-lite"/>
    </source>
</evidence>
<evidence type="ECO:0000256" key="6">
    <source>
        <dbReference type="ARBA" id="ARBA00023212"/>
    </source>
</evidence>
<keyword evidence="5" id="KW-0175">Coiled coil</keyword>
<feature type="compositionally biased region" description="Polar residues" evidence="7">
    <location>
        <begin position="480"/>
        <end position="494"/>
    </location>
</feature>
<dbReference type="GeneID" id="37023699"/>
<feature type="compositionally biased region" description="Polar residues" evidence="7">
    <location>
        <begin position="547"/>
        <end position="564"/>
    </location>
</feature>
<keyword evidence="10" id="KW-1185">Reference proteome</keyword>
<dbReference type="OrthoDB" id="5877028at2759"/>
<dbReference type="GO" id="GO:0007020">
    <property type="term" value="P:microtubule nucleation"/>
    <property type="evidence" value="ECO:0007669"/>
    <property type="project" value="TreeGrafter"/>
</dbReference>